<sequence>MRESLTNHTATDAVQRWSMLASAIAGRSVEVAAARAGELAWTDGRTIFLDADAGPRHRLQTVAVQACLLAEGSLQPAIARRLGRRTALAARYLAIEGHRALAANEELLPAAVSLLVDRDVAGRSDSPASSLALARSRALDSQPPAVFGTIHPRKLLAASKSRGTDEHGKHVAQQRKPLAELEDSDPEDVADWFSSPVGGGGALGRWLKKMLDSVRRLNGNGPPGADAPTHRLRSGIRGGGSAVVSNATVGVDKYHLVGEAAGIKYPEWDFRHKQYRPNWCTVQEVAPRPSDATSVSVSDGYRLRRALARLAVGLDRYHRQVQGDDVDIDAAVEARVETIAGSAPDEAVYLDSLRRRRDLSVLILLDISGSSAEPGTIGHTVHEQQRTAAAALTAALHDLGDRVALYGFHSQGRSAVHLLPVKRFDDDLDAVAMRRLSGLTPGGYSRLGAAIRHGAAVLDRRGGTPRRLLVVLSDGLAYDHGYERDYGAADARRALAEVRRRGTGCLCLTIGAATDVAELQRVFGSAAHATIPRLDQLNQLIGPLFRSALASADLRRRMVA</sequence>
<dbReference type="Proteomes" id="UP000192441">
    <property type="component" value="Unassembled WGS sequence"/>
</dbReference>
<feature type="region of interest" description="Disordered" evidence="1">
    <location>
        <begin position="159"/>
        <end position="187"/>
    </location>
</feature>
<dbReference type="SMART" id="SM00327">
    <property type="entry name" value="VWA"/>
    <property type="match status" value="1"/>
</dbReference>
<organism evidence="3 4">
    <name type="scientific">Mycobacterium branderi</name>
    <dbReference type="NCBI Taxonomy" id="43348"/>
    <lineage>
        <taxon>Bacteria</taxon>
        <taxon>Bacillati</taxon>
        <taxon>Actinomycetota</taxon>
        <taxon>Actinomycetes</taxon>
        <taxon>Mycobacteriales</taxon>
        <taxon>Mycobacteriaceae</taxon>
        <taxon>Mycobacterium</taxon>
    </lineage>
</organism>
<accession>A0AA91LRE6</accession>
<dbReference type="InterPro" id="IPR051928">
    <property type="entry name" value="NorD/CobT"/>
</dbReference>
<evidence type="ECO:0000256" key="1">
    <source>
        <dbReference type="SAM" id="MobiDB-lite"/>
    </source>
</evidence>
<dbReference type="PANTHER" id="PTHR41248:SF1">
    <property type="entry name" value="NORD PROTEIN"/>
    <property type="match status" value="1"/>
</dbReference>
<dbReference type="PROSITE" id="PS50234">
    <property type="entry name" value="VWFA"/>
    <property type="match status" value="1"/>
</dbReference>
<proteinExistence type="predicted"/>
<dbReference type="Gene3D" id="3.40.50.410">
    <property type="entry name" value="von Willebrand factor, type A domain"/>
    <property type="match status" value="1"/>
</dbReference>
<name>A0AA91LRE6_9MYCO</name>
<dbReference type="SUPFAM" id="SSF53300">
    <property type="entry name" value="vWA-like"/>
    <property type="match status" value="1"/>
</dbReference>
<reference evidence="3 4" key="1">
    <citation type="submission" date="2016-12" db="EMBL/GenBank/DDBJ databases">
        <title>The new phylogeny of genus Mycobacterium.</title>
        <authorList>
            <person name="Tortoli E."/>
            <person name="Trovato A."/>
            <person name="Cirillo D.M."/>
        </authorList>
    </citation>
    <scope>NUCLEOTIDE SEQUENCE [LARGE SCALE GENOMIC DNA]</scope>
    <source>
        <strain evidence="3 4">DSM 44624</strain>
    </source>
</reference>
<dbReference type="Pfam" id="PF13519">
    <property type="entry name" value="VWA_2"/>
    <property type="match status" value="1"/>
</dbReference>
<dbReference type="PANTHER" id="PTHR41248">
    <property type="entry name" value="NORD PROTEIN"/>
    <property type="match status" value="1"/>
</dbReference>
<dbReference type="InterPro" id="IPR036465">
    <property type="entry name" value="vWFA_dom_sf"/>
</dbReference>
<evidence type="ECO:0000313" key="3">
    <source>
        <dbReference type="EMBL" id="ORA29375.1"/>
    </source>
</evidence>
<dbReference type="InterPro" id="IPR002035">
    <property type="entry name" value="VWF_A"/>
</dbReference>
<evidence type="ECO:0000313" key="4">
    <source>
        <dbReference type="Proteomes" id="UP000192441"/>
    </source>
</evidence>
<comment type="caution">
    <text evidence="3">The sequence shown here is derived from an EMBL/GenBank/DDBJ whole genome shotgun (WGS) entry which is preliminary data.</text>
</comment>
<gene>
    <name evidence="3" type="ORF">BST20_28185</name>
</gene>
<dbReference type="AlphaFoldDB" id="A0AA91LRE6"/>
<feature type="domain" description="VWFA" evidence="2">
    <location>
        <begin position="360"/>
        <end position="549"/>
    </location>
</feature>
<protein>
    <submittedName>
        <fullName evidence="3">Nitric oxide reductase activation protein</fullName>
    </submittedName>
</protein>
<evidence type="ECO:0000259" key="2">
    <source>
        <dbReference type="PROSITE" id="PS50234"/>
    </source>
</evidence>
<dbReference type="EMBL" id="MVHM01000036">
    <property type="protein sequence ID" value="ORA29375.1"/>
    <property type="molecule type" value="Genomic_DNA"/>
</dbReference>